<organism evidence="3 4">
    <name type="scientific">Botryobasidium botryosum (strain FD-172 SS1)</name>
    <dbReference type="NCBI Taxonomy" id="930990"/>
    <lineage>
        <taxon>Eukaryota</taxon>
        <taxon>Fungi</taxon>
        <taxon>Dikarya</taxon>
        <taxon>Basidiomycota</taxon>
        <taxon>Agaricomycotina</taxon>
        <taxon>Agaricomycetes</taxon>
        <taxon>Cantharellales</taxon>
        <taxon>Botryobasidiaceae</taxon>
        <taxon>Botryobasidium</taxon>
    </lineage>
</organism>
<dbReference type="InterPro" id="IPR048339">
    <property type="entry name" value="Mediator_Med16_C"/>
</dbReference>
<dbReference type="EMBL" id="KL198018">
    <property type="protein sequence ID" value="KDQ19771.1"/>
    <property type="molecule type" value="Genomic_DNA"/>
</dbReference>
<accession>A0A067N7M4</accession>
<keyword evidence="4" id="KW-1185">Reference proteome</keyword>
<protein>
    <recommendedName>
        <fullName evidence="2">Mediator complex subunit 16 C-terminal domain-containing protein</fullName>
    </recommendedName>
</protein>
<evidence type="ECO:0000313" key="3">
    <source>
        <dbReference type="EMBL" id="KDQ19771.1"/>
    </source>
</evidence>
<gene>
    <name evidence="3" type="ORF">BOTBODRAFT_169828</name>
</gene>
<dbReference type="Proteomes" id="UP000027195">
    <property type="component" value="Unassembled WGS sequence"/>
</dbReference>
<feature type="region of interest" description="Disordered" evidence="1">
    <location>
        <begin position="410"/>
        <end position="438"/>
    </location>
</feature>
<dbReference type="HOGENOM" id="CLU_016307_0_0_1"/>
<dbReference type="InParanoid" id="A0A067N7M4"/>
<dbReference type="AlphaFoldDB" id="A0A067N7M4"/>
<reference evidence="4" key="1">
    <citation type="journal article" date="2014" name="Proc. Natl. Acad. Sci. U.S.A.">
        <title>Extensive sampling of basidiomycete genomes demonstrates inadequacy of the white-rot/brown-rot paradigm for wood decay fungi.</title>
        <authorList>
            <person name="Riley R."/>
            <person name="Salamov A.A."/>
            <person name="Brown D.W."/>
            <person name="Nagy L.G."/>
            <person name="Floudas D."/>
            <person name="Held B.W."/>
            <person name="Levasseur A."/>
            <person name="Lombard V."/>
            <person name="Morin E."/>
            <person name="Otillar R."/>
            <person name="Lindquist E.A."/>
            <person name="Sun H."/>
            <person name="LaButti K.M."/>
            <person name="Schmutz J."/>
            <person name="Jabbour D."/>
            <person name="Luo H."/>
            <person name="Baker S.E."/>
            <person name="Pisabarro A.G."/>
            <person name="Walton J.D."/>
            <person name="Blanchette R.A."/>
            <person name="Henrissat B."/>
            <person name="Martin F."/>
            <person name="Cullen D."/>
            <person name="Hibbett D.S."/>
            <person name="Grigoriev I.V."/>
        </authorList>
    </citation>
    <scope>NUCLEOTIDE SEQUENCE [LARGE SCALE GENOMIC DNA]</scope>
    <source>
        <strain evidence="4">FD-172 SS1</strain>
    </source>
</reference>
<evidence type="ECO:0000313" key="4">
    <source>
        <dbReference type="Proteomes" id="UP000027195"/>
    </source>
</evidence>
<dbReference type="STRING" id="930990.A0A067N7M4"/>
<dbReference type="Pfam" id="PF20719">
    <property type="entry name" value="Med16_C"/>
    <property type="match status" value="1"/>
</dbReference>
<evidence type="ECO:0000259" key="2">
    <source>
        <dbReference type="Pfam" id="PF20719"/>
    </source>
</evidence>
<proteinExistence type="predicted"/>
<name>A0A067N7M4_BOTB1</name>
<feature type="domain" description="Mediator complex subunit 16 C-terminal" evidence="2">
    <location>
        <begin position="885"/>
        <end position="942"/>
    </location>
</feature>
<sequence>MLDPSMQAPANARREPWQLGWEHVQCLVDGISRPLAWSSANLILTAHAILPKIYAQLIPPSPTPSVAKFTIPSPPPIINAPAKSYAPPTVISLSPSDAYLFAYFPPDSGAEGIACVWERGAEISTWAVKEYWSVPRVEGILCCKWLGEDRQWVVASDSDASDIPRFSRRPYAGPPTLSTPTFLLITHSCYASLYYHPPLGPSSASFFSVLRANLTTPLTSNQATQLSNAHDSAGGLRLCLRAEIGIQPEIAIQSILVPPIPNLSNPSMAFTSPGSPPDYEWQWEQWGERQYIELCEIRLDLFSSQPTMTVSPLLPIPTTYLASRSPGTQGPPPPATPWHLSHLRFVSAPLPTPKESSDFKGKGLVSYLDVDEEPERLGFHLLAGCMDLGNYVSPLKTHIYLWSITRPSKKLRDDDDDRPVSVISVNTDDDSTSGKKDASDDWLIKMEAQRTFNDSALGFVEDVPPSTGEGVVLAGLLNLMGRREGVGAGSKVKVGRVVVLNLQDLSDNAQFRSSDLIGCGGRDPPVSMAMSPNHTLICTTTSVFSPLDLAIVPFPRRISPTAPSSHAQSSAIAHSFSTPLALSVVRGTDPSDVIRAFWSNSTAAEALIGETWKTLSECADSGEVHPSRASEPWMSEMMKIAVAVFKSAPDPKLGVRWQTAFDVCQLEACEQAFDDCDVASTSPDTDQETRWKLIHLSQWFVELCQSIVKEAILYEAHLACEWQEGGGDEGPREIDSASEGPNSSLLFLLHPWLLSLLRQTLSHVHRLRSTLMTASPDGAARVAKNVLADIFDASSIDMEELRDALIHVNNKNTSTVASIPDATSQFRTALLTFSVPSRFFPLLAEHARYLSAYTNLVDKMRLLINPSELLDLPPPFSADWDRQPRDVIGNATLRNQATLRTCTRCGSKSSRARKDAIIKGGERWRAFETSWERSCVCGGLWMANLD</sequence>
<dbReference type="OrthoDB" id="2535907at2759"/>
<evidence type="ECO:0000256" key="1">
    <source>
        <dbReference type="SAM" id="MobiDB-lite"/>
    </source>
</evidence>